<organism evidence="6 7">
    <name type="scientific">Paraburkholderia panacisoli</name>
    <dbReference type="NCBI Taxonomy" id="2603818"/>
    <lineage>
        <taxon>Bacteria</taxon>
        <taxon>Pseudomonadati</taxon>
        <taxon>Pseudomonadota</taxon>
        <taxon>Betaproteobacteria</taxon>
        <taxon>Burkholderiales</taxon>
        <taxon>Burkholderiaceae</taxon>
        <taxon>Paraburkholderia</taxon>
    </lineage>
</organism>
<comment type="cofactor">
    <cofactor evidence="1">
        <name>a divalent metal cation</name>
        <dbReference type="ChEBI" id="CHEBI:60240"/>
    </cofactor>
</comment>
<feature type="binding site" evidence="5">
    <location>
        <position position="124"/>
    </location>
    <ligand>
        <name>Mg(2+)</name>
        <dbReference type="ChEBI" id="CHEBI:18420"/>
    </ligand>
</feature>
<evidence type="ECO:0000256" key="3">
    <source>
        <dbReference type="ARBA" id="ARBA00029596"/>
    </source>
</evidence>
<feature type="binding site" evidence="5">
    <location>
        <begin position="101"/>
        <end position="104"/>
    </location>
    <ligand>
        <name>substrate</name>
    </ligand>
</feature>
<accession>A0A5B0GVF8</accession>
<keyword evidence="5" id="KW-0460">Magnesium</keyword>
<dbReference type="InterPro" id="IPR036704">
    <property type="entry name" value="RraA/RraA-like_sf"/>
</dbReference>
<dbReference type="RefSeq" id="WP_149672586.1">
    <property type="nucleotide sequence ID" value="NZ_VTUZ01000018.1"/>
</dbReference>
<gene>
    <name evidence="6" type="ORF">FVF58_25415</name>
</gene>
<dbReference type="NCBIfam" id="NF004850">
    <property type="entry name" value="PRK06201.1"/>
    <property type="match status" value="1"/>
</dbReference>
<evidence type="ECO:0000313" key="6">
    <source>
        <dbReference type="EMBL" id="KAA1006888.1"/>
    </source>
</evidence>
<evidence type="ECO:0000256" key="2">
    <source>
        <dbReference type="ARBA" id="ARBA00016549"/>
    </source>
</evidence>
<dbReference type="AlphaFoldDB" id="A0A5B0GVF8"/>
<reference evidence="6 7" key="1">
    <citation type="submission" date="2019-08" db="EMBL/GenBank/DDBJ databases">
        <title>Paraburkholderia sp. DCY113.</title>
        <authorList>
            <person name="Kang J."/>
        </authorList>
    </citation>
    <scope>NUCLEOTIDE SEQUENCE [LARGE SCALE GENOMIC DNA]</scope>
    <source>
        <strain evidence="6 7">DCY113</strain>
    </source>
</reference>
<dbReference type="PANTHER" id="PTHR33254">
    <property type="entry name" value="4-HYDROXY-4-METHYL-2-OXOGLUTARATE ALDOLASE 3-RELATED"/>
    <property type="match status" value="1"/>
</dbReference>
<dbReference type="Proteomes" id="UP000325273">
    <property type="component" value="Unassembled WGS sequence"/>
</dbReference>
<protein>
    <recommendedName>
        <fullName evidence="2">Putative 4-hydroxy-4-methyl-2-oxoglutarate aldolase</fullName>
    </recommendedName>
    <alternativeName>
        <fullName evidence="3">Regulator of ribonuclease activity homolog</fullName>
    </alternativeName>
    <alternativeName>
        <fullName evidence="4">RraA-like protein</fullName>
    </alternativeName>
</protein>
<evidence type="ECO:0000256" key="5">
    <source>
        <dbReference type="PIRSR" id="PIRSR605493-1"/>
    </source>
</evidence>
<dbReference type="InterPro" id="IPR005493">
    <property type="entry name" value="RraA/RraA-like"/>
</dbReference>
<keyword evidence="5" id="KW-0479">Metal-binding</keyword>
<proteinExistence type="predicted"/>
<dbReference type="GO" id="GO:0046872">
    <property type="term" value="F:metal ion binding"/>
    <property type="evidence" value="ECO:0007669"/>
    <property type="project" value="UniProtKB-KW"/>
</dbReference>
<dbReference type="Gene3D" id="3.50.30.40">
    <property type="entry name" value="Ribonuclease E inhibitor RraA/RraA-like"/>
    <property type="match status" value="1"/>
</dbReference>
<name>A0A5B0GVF8_9BURK</name>
<dbReference type="CDD" id="cd16841">
    <property type="entry name" value="RraA_family"/>
    <property type="match status" value="1"/>
</dbReference>
<comment type="caution">
    <text evidence="6">The sequence shown here is derived from an EMBL/GenBank/DDBJ whole genome shotgun (WGS) entry which is preliminary data.</text>
</comment>
<dbReference type="Pfam" id="PF03737">
    <property type="entry name" value="RraA-like"/>
    <property type="match status" value="1"/>
</dbReference>
<dbReference type="EMBL" id="VTUZ01000018">
    <property type="protein sequence ID" value="KAA1006888.1"/>
    <property type="molecule type" value="Genomic_DNA"/>
</dbReference>
<dbReference type="SUPFAM" id="SSF89562">
    <property type="entry name" value="RraA-like"/>
    <property type="match status" value="1"/>
</dbReference>
<sequence length="226" mass="24069">MNSASNPIGWREYECAPQARPATLDALRELAVSLLSDNMARASGTGGLQPYHRPRPMTGTALTVRTRPGDNLAIHRAFEYCRPGDVLVIDGAGDLTQALMGEIMATFAQSLGVQGLVIDGAIRDVGALRQRDFPVYARGVTHRGPYKNGPGEINVPVTVGGMIVHPGDIMVGDEDGVLAIAPADVDAVIEGARRQQAKEAAALASIANGDFDRAWVAPQRDRMMNN</sequence>
<evidence type="ECO:0000256" key="1">
    <source>
        <dbReference type="ARBA" id="ARBA00001968"/>
    </source>
</evidence>
<evidence type="ECO:0000256" key="4">
    <source>
        <dbReference type="ARBA" id="ARBA00030169"/>
    </source>
</evidence>
<feature type="binding site" evidence="5">
    <location>
        <position position="123"/>
    </location>
    <ligand>
        <name>substrate</name>
    </ligand>
</feature>
<comment type="cofactor">
    <cofactor evidence="5">
        <name>Mg(2+)</name>
        <dbReference type="ChEBI" id="CHEBI:18420"/>
    </cofactor>
</comment>
<keyword evidence="7" id="KW-1185">Reference proteome</keyword>
<dbReference type="PANTHER" id="PTHR33254:SF4">
    <property type="entry name" value="4-HYDROXY-4-METHYL-2-OXOGLUTARATE ALDOLASE 3-RELATED"/>
    <property type="match status" value="1"/>
</dbReference>
<evidence type="ECO:0000313" key="7">
    <source>
        <dbReference type="Proteomes" id="UP000325273"/>
    </source>
</evidence>